<reference evidence="2 3" key="1">
    <citation type="journal article" date="2023" name="IScience">
        <title>Expanded male sex-determining region conserved during the evolution of homothallism in the green alga Volvox.</title>
        <authorList>
            <person name="Yamamoto K."/>
            <person name="Matsuzaki R."/>
            <person name="Mahakham W."/>
            <person name="Heman W."/>
            <person name="Sekimoto H."/>
            <person name="Kawachi M."/>
            <person name="Minakuchi Y."/>
            <person name="Toyoda A."/>
            <person name="Nozaki H."/>
        </authorList>
    </citation>
    <scope>NUCLEOTIDE SEQUENCE [LARGE SCALE GENOMIC DNA]</scope>
    <source>
        <strain evidence="2 3">NIES-4468</strain>
    </source>
</reference>
<evidence type="ECO:0000256" key="1">
    <source>
        <dbReference type="SAM" id="MobiDB-lite"/>
    </source>
</evidence>
<protein>
    <submittedName>
        <fullName evidence="2">Uncharacterized protein</fullName>
    </submittedName>
</protein>
<evidence type="ECO:0000313" key="2">
    <source>
        <dbReference type="EMBL" id="GLI59387.1"/>
    </source>
</evidence>
<organism evidence="2 3">
    <name type="scientific">Volvox africanus</name>
    <dbReference type="NCBI Taxonomy" id="51714"/>
    <lineage>
        <taxon>Eukaryota</taxon>
        <taxon>Viridiplantae</taxon>
        <taxon>Chlorophyta</taxon>
        <taxon>core chlorophytes</taxon>
        <taxon>Chlorophyceae</taxon>
        <taxon>CS clade</taxon>
        <taxon>Chlamydomonadales</taxon>
        <taxon>Volvocaceae</taxon>
        <taxon>Volvox</taxon>
    </lineage>
</organism>
<comment type="caution">
    <text evidence="2">The sequence shown here is derived from an EMBL/GenBank/DDBJ whole genome shotgun (WGS) entry which is preliminary data.</text>
</comment>
<sequence length="606" mass="62835">MDGSGYGGGYGQPGWPYPAPAMVVSVLGYPAAMQPYGMAYGSLAVAVSRGSAHYDRVPPCTAVGFRYGMGAVPRAAEGPEAYDELWYQGFYRGYDGEHGGEHVEQTEALYGEPSNAEAVYEEPDCEGDDYGEMEYEDDAEDELNGDEPADGVYDKISNSEGVKMLTIPLVTAEVAVAGGAIRKTGIHRLNPAAPTFLNPSAKTFVPSTKAAEVVPDGSKPPTAAAEAAPSVAASAGPGSSTPQSEKLGRTEHRDNEASGQVSAVQMADEEVGTHASSSQGINVHADKGAGNADSDGMVVQGRCADSADGLSVNQATHPVLPAARGSSAAAEEEIQSQQRQCAEASSLHKPLAVVKPGRACLAIPTSPLSPSICSDSVQGVSEAGDGAAKLSDEILSQSAAQKSAVAEMEEQRPGEEHVASLQVAAGLAAGGPAKTTVTQGGGDDVTAQGEAAESRALTMSDMKPVSTPFQRFITGLFSLFQGPRGEYGAESLWWVLDSHQKNCESAPLEGQVTGCKQQANTSAASPSAQQQQQQQGQQHAIIGPYSSEQMILAYIAQALSHELLVCGTRGCSPPTLMPSADCFRPLGLLLEAAEAGKPYDLLPLQC</sequence>
<proteinExistence type="predicted"/>
<feature type="compositionally biased region" description="Low complexity" evidence="1">
    <location>
        <begin position="217"/>
        <end position="242"/>
    </location>
</feature>
<evidence type="ECO:0000313" key="3">
    <source>
        <dbReference type="Proteomes" id="UP001165090"/>
    </source>
</evidence>
<dbReference type="Proteomes" id="UP001165090">
    <property type="component" value="Unassembled WGS sequence"/>
</dbReference>
<feature type="region of interest" description="Disordered" evidence="1">
    <location>
        <begin position="208"/>
        <end position="294"/>
    </location>
</feature>
<dbReference type="EMBL" id="BSDZ01000004">
    <property type="protein sequence ID" value="GLI59387.1"/>
    <property type="molecule type" value="Genomic_DNA"/>
</dbReference>
<accession>A0ABQ5RPB6</accession>
<keyword evidence="3" id="KW-1185">Reference proteome</keyword>
<gene>
    <name evidence="2" type="ORF">VaNZ11_001253</name>
</gene>
<feature type="compositionally biased region" description="Basic and acidic residues" evidence="1">
    <location>
        <begin position="246"/>
        <end position="256"/>
    </location>
</feature>
<feature type="region of interest" description="Disordered" evidence="1">
    <location>
        <begin position="517"/>
        <end position="536"/>
    </location>
</feature>
<name>A0ABQ5RPB6_9CHLO</name>